<feature type="transmembrane region" description="Helical" evidence="1">
    <location>
        <begin position="66"/>
        <end position="85"/>
    </location>
</feature>
<keyword evidence="1" id="KW-0472">Membrane</keyword>
<feature type="transmembrane region" description="Helical" evidence="1">
    <location>
        <begin position="97"/>
        <end position="117"/>
    </location>
</feature>
<proteinExistence type="predicted"/>
<evidence type="ECO:0000313" key="3">
    <source>
        <dbReference type="EMBL" id="KJA25585.1"/>
    </source>
</evidence>
<feature type="transmembrane region" description="Helical" evidence="1">
    <location>
        <begin position="181"/>
        <end position="202"/>
    </location>
</feature>
<evidence type="ECO:0000259" key="2">
    <source>
        <dbReference type="Pfam" id="PF20152"/>
    </source>
</evidence>
<dbReference type="InterPro" id="IPR045339">
    <property type="entry name" value="DUF6534"/>
</dbReference>
<organism evidence="3 4">
    <name type="scientific">Hypholoma sublateritium (strain FD-334 SS-4)</name>
    <dbReference type="NCBI Taxonomy" id="945553"/>
    <lineage>
        <taxon>Eukaryota</taxon>
        <taxon>Fungi</taxon>
        <taxon>Dikarya</taxon>
        <taxon>Basidiomycota</taxon>
        <taxon>Agaricomycotina</taxon>
        <taxon>Agaricomycetes</taxon>
        <taxon>Agaricomycetidae</taxon>
        <taxon>Agaricales</taxon>
        <taxon>Agaricineae</taxon>
        <taxon>Strophariaceae</taxon>
        <taxon>Hypholoma</taxon>
    </lineage>
</organism>
<dbReference type="OMA" id="NYNWLSV"/>
<protein>
    <recommendedName>
        <fullName evidence="2">DUF6534 domain-containing protein</fullName>
    </recommendedName>
</protein>
<gene>
    <name evidence="3" type="ORF">HYPSUDRAFT_408036</name>
</gene>
<evidence type="ECO:0000256" key="1">
    <source>
        <dbReference type="SAM" id="Phobius"/>
    </source>
</evidence>
<dbReference type="AlphaFoldDB" id="A0A0D2Q213"/>
<keyword evidence="1" id="KW-0812">Transmembrane</keyword>
<dbReference type="PANTHER" id="PTHR40465">
    <property type="entry name" value="CHROMOSOME 1, WHOLE GENOME SHOTGUN SEQUENCE"/>
    <property type="match status" value="1"/>
</dbReference>
<dbReference type="Proteomes" id="UP000054270">
    <property type="component" value="Unassembled WGS sequence"/>
</dbReference>
<keyword evidence="4" id="KW-1185">Reference proteome</keyword>
<dbReference type="STRING" id="945553.A0A0D2Q213"/>
<dbReference type="Pfam" id="PF20152">
    <property type="entry name" value="DUF6534"/>
    <property type="match status" value="1"/>
</dbReference>
<sequence>MLYGVLLAQVCLYYTAFPNDHRLLKLAVLLELVLETIQTAMFTHDLFRALTLGFDNPLLVNEVGTLWFSVALMTGLIAVVTQVFYCYRAAVFTKSKYAVALIAMLSIAQFGSATAVAMRTRAAGHLSNILGTKPSMITIGIWGASDISCDTTTAVIMVYYLKKRDTGFQETHNIIKRLIRLTIETGFVTASFAVFAMVLAYIPGHPPYYQISILIMEKLYSNSMLSALNSWMRVMSNSPS</sequence>
<name>A0A0D2Q213_HYPSF</name>
<feature type="transmembrane region" description="Helical" evidence="1">
    <location>
        <begin position="137"/>
        <end position="161"/>
    </location>
</feature>
<dbReference type="EMBL" id="KN817531">
    <property type="protein sequence ID" value="KJA25585.1"/>
    <property type="molecule type" value="Genomic_DNA"/>
</dbReference>
<dbReference type="OrthoDB" id="3223377at2759"/>
<keyword evidence="1" id="KW-1133">Transmembrane helix</keyword>
<accession>A0A0D2Q213</accession>
<dbReference type="PANTHER" id="PTHR40465:SF1">
    <property type="entry name" value="DUF6534 DOMAIN-CONTAINING PROTEIN"/>
    <property type="match status" value="1"/>
</dbReference>
<feature type="domain" description="DUF6534" evidence="2">
    <location>
        <begin position="148"/>
        <end position="230"/>
    </location>
</feature>
<evidence type="ECO:0000313" key="4">
    <source>
        <dbReference type="Proteomes" id="UP000054270"/>
    </source>
</evidence>
<reference evidence="4" key="1">
    <citation type="submission" date="2014-04" db="EMBL/GenBank/DDBJ databases">
        <title>Evolutionary Origins and Diversification of the Mycorrhizal Mutualists.</title>
        <authorList>
            <consortium name="DOE Joint Genome Institute"/>
            <consortium name="Mycorrhizal Genomics Consortium"/>
            <person name="Kohler A."/>
            <person name="Kuo A."/>
            <person name="Nagy L.G."/>
            <person name="Floudas D."/>
            <person name="Copeland A."/>
            <person name="Barry K.W."/>
            <person name="Cichocki N."/>
            <person name="Veneault-Fourrey C."/>
            <person name="LaButti K."/>
            <person name="Lindquist E.A."/>
            <person name="Lipzen A."/>
            <person name="Lundell T."/>
            <person name="Morin E."/>
            <person name="Murat C."/>
            <person name="Riley R."/>
            <person name="Ohm R."/>
            <person name="Sun H."/>
            <person name="Tunlid A."/>
            <person name="Henrissat B."/>
            <person name="Grigoriev I.V."/>
            <person name="Hibbett D.S."/>
            <person name="Martin F."/>
        </authorList>
    </citation>
    <scope>NUCLEOTIDE SEQUENCE [LARGE SCALE GENOMIC DNA]</scope>
    <source>
        <strain evidence="4">FD-334 SS-4</strain>
    </source>
</reference>